<evidence type="ECO:0000313" key="5">
    <source>
        <dbReference type="Proteomes" id="UP000598426"/>
    </source>
</evidence>
<dbReference type="PANTHER" id="PTHR43582">
    <property type="entry name" value="LINEARMYCIN RESISTANCE ATP-BINDING PROTEIN LNRL"/>
    <property type="match status" value="1"/>
</dbReference>
<dbReference type="Gene3D" id="3.40.50.300">
    <property type="entry name" value="P-loop containing nucleotide triphosphate hydrolases"/>
    <property type="match status" value="1"/>
</dbReference>
<evidence type="ECO:0000259" key="3">
    <source>
        <dbReference type="PROSITE" id="PS50893"/>
    </source>
</evidence>
<keyword evidence="2 4" id="KW-0067">ATP-binding</keyword>
<keyword evidence="5" id="KW-1185">Reference proteome</keyword>
<dbReference type="SUPFAM" id="SSF52540">
    <property type="entry name" value="P-loop containing nucleoside triphosphate hydrolases"/>
    <property type="match status" value="1"/>
</dbReference>
<accession>A0ABR8NIQ6</accession>
<feature type="domain" description="ABC transporter" evidence="3">
    <location>
        <begin position="11"/>
        <end position="256"/>
    </location>
</feature>
<dbReference type="SMART" id="SM00382">
    <property type="entry name" value="AAA"/>
    <property type="match status" value="1"/>
</dbReference>
<protein>
    <submittedName>
        <fullName evidence="4">ATP-binding cassette domain-containing protein</fullName>
    </submittedName>
</protein>
<dbReference type="Pfam" id="PF00005">
    <property type="entry name" value="ABC_tran"/>
    <property type="match status" value="1"/>
</dbReference>
<dbReference type="InterPro" id="IPR027417">
    <property type="entry name" value="P-loop_NTPase"/>
</dbReference>
<dbReference type="PANTHER" id="PTHR43582:SF5">
    <property type="entry name" value="ABC TRANSPORTER"/>
    <property type="match status" value="1"/>
</dbReference>
<dbReference type="RefSeq" id="WP_191169959.1">
    <property type="nucleotide sequence ID" value="NZ_JACXZS010000001.1"/>
</dbReference>
<dbReference type="InterPro" id="IPR017871">
    <property type="entry name" value="ABC_transporter-like_CS"/>
</dbReference>
<evidence type="ECO:0000313" key="4">
    <source>
        <dbReference type="EMBL" id="MBD3940322.1"/>
    </source>
</evidence>
<proteinExistence type="predicted"/>
<dbReference type="InterPro" id="IPR003439">
    <property type="entry name" value="ABC_transporter-like_ATP-bd"/>
</dbReference>
<dbReference type="PROSITE" id="PS50893">
    <property type="entry name" value="ABC_TRANSPORTER_2"/>
    <property type="match status" value="1"/>
</dbReference>
<dbReference type="Proteomes" id="UP000598426">
    <property type="component" value="Unassembled WGS sequence"/>
</dbReference>
<name>A0ABR8NIQ6_9MICO</name>
<dbReference type="InterPro" id="IPR003593">
    <property type="entry name" value="AAA+_ATPase"/>
</dbReference>
<comment type="caution">
    <text evidence="4">The sequence shown here is derived from an EMBL/GenBank/DDBJ whole genome shotgun (WGS) entry which is preliminary data.</text>
</comment>
<dbReference type="EMBL" id="JACXZS010000001">
    <property type="protein sequence ID" value="MBD3940322.1"/>
    <property type="molecule type" value="Genomic_DNA"/>
</dbReference>
<reference evidence="4 5" key="1">
    <citation type="submission" date="2020-09" db="EMBL/GenBank/DDBJ databases">
        <title>Isolation and identification of active actinomycetes.</title>
        <authorList>
            <person name="Li X."/>
        </authorList>
    </citation>
    <scope>NUCLEOTIDE SEQUENCE [LARGE SCALE GENOMIC DNA]</scope>
    <source>
        <strain evidence="4 5">NEAU-LLC</strain>
    </source>
</reference>
<dbReference type="PROSITE" id="PS00211">
    <property type="entry name" value="ABC_TRANSPORTER_1"/>
    <property type="match status" value="1"/>
</dbReference>
<evidence type="ECO:0000256" key="1">
    <source>
        <dbReference type="ARBA" id="ARBA00022741"/>
    </source>
</evidence>
<evidence type="ECO:0000256" key="2">
    <source>
        <dbReference type="ARBA" id="ARBA00022840"/>
    </source>
</evidence>
<gene>
    <name evidence="4" type="ORF">IF188_01245</name>
</gene>
<sequence>MPENSAEASAIVARELVKVYPGRGRRPAVRALDGLGFEVPAGRVFGLLGPNGAGKSTTTKILTTLSRPTSGSATVAGHDVAADPAAVRASIGFVSQGASTDPLLTARENLEIAARLRGVSAGDARSRANRLLDEFGLAEASTRPVGSFSGGMRRRLDVAAALVHRPRVLFLDEPTTGLDPEARAAMWAEIRRLSGEEPSAQEGREPLTVVLTTHYMEEADRLADELLLVNKGRAVVQGTPDELKAALHGDSLRVSLVEPDPAAVRAAIGRVPGLRDVVIEASGVDGVLAARTDDASAAVGAVIGALDAAGIRFGQVAASHPTLDDVYLHFVGHTFGDATADAAPDGVAA</sequence>
<keyword evidence="1" id="KW-0547">Nucleotide-binding</keyword>
<organism evidence="4 5">
    <name type="scientific">Microbacterium helvum</name>
    <dbReference type="NCBI Taxonomy" id="2773713"/>
    <lineage>
        <taxon>Bacteria</taxon>
        <taxon>Bacillati</taxon>
        <taxon>Actinomycetota</taxon>
        <taxon>Actinomycetes</taxon>
        <taxon>Micrococcales</taxon>
        <taxon>Microbacteriaceae</taxon>
        <taxon>Microbacterium</taxon>
    </lineage>
</organism>
<dbReference type="GO" id="GO:0005524">
    <property type="term" value="F:ATP binding"/>
    <property type="evidence" value="ECO:0007669"/>
    <property type="project" value="UniProtKB-KW"/>
</dbReference>